<evidence type="ECO:0000313" key="8">
    <source>
        <dbReference type="Proteomes" id="UP000821853"/>
    </source>
</evidence>
<accession>A0A9J6GR57</accession>
<evidence type="ECO:0000313" key="7">
    <source>
        <dbReference type="EMBL" id="KAH9376740.1"/>
    </source>
</evidence>
<feature type="transmembrane region" description="Helical" evidence="6">
    <location>
        <begin position="518"/>
        <end position="537"/>
    </location>
</feature>
<keyword evidence="2 6" id="KW-0812">Transmembrane</keyword>
<feature type="compositionally biased region" description="Basic and acidic residues" evidence="5">
    <location>
        <begin position="310"/>
        <end position="335"/>
    </location>
</feature>
<dbReference type="VEuPathDB" id="VectorBase:HLOH_062306"/>
<proteinExistence type="predicted"/>
<dbReference type="PANTHER" id="PTHR10283">
    <property type="entry name" value="SOLUTE CARRIER FAMILY 13 MEMBER"/>
    <property type="match status" value="1"/>
</dbReference>
<feature type="transmembrane region" description="Helical" evidence="6">
    <location>
        <begin position="611"/>
        <end position="633"/>
    </location>
</feature>
<dbReference type="EMBL" id="JABSTR010000008">
    <property type="protein sequence ID" value="KAH9376740.1"/>
    <property type="molecule type" value="Genomic_DNA"/>
</dbReference>
<feature type="compositionally biased region" description="Basic residues" evidence="5">
    <location>
        <begin position="209"/>
        <end position="220"/>
    </location>
</feature>
<feature type="transmembrane region" description="Helical" evidence="6">
    <location>
        <begin position="581"/>
        <end position="599"/>
    </location>
</feature>
<feature type="region of interest" description="Disordered" evidence="5">
    <location>
        <begin position="1"/>
        <end position="25"/>
    </location>
</feature>
<evidence type="ECO:0000256" key="4">
    <source>
        <dbReference type="ARBA" id="ARBA00023136"/>
    </source>
</evidence>
<feature type="region of interest" description="Disordered" evidence="5">
    <location>
        <begin position="121"/>
        <end position="168"/>
    </location>
</feature>
<keyword evidence="3 6" id="KW-1133">Transmembrane helix</keyword>
<sequence length="697" mass="76305">MFAEPGHDFDVTSRISHDSRSAGKLSALDRDSALVHAGAQVSQDLLRPDRLLAQRRRSSPRARAAHTLYECAGQAAASDPQEQACLLRLQPHRLPRRTHRRHCPSRRRVEAPYPMPGVLSLLSSPENDDSAAAAVGTTSPPAPSASPGLSGSFSSPPEQEMAASHVTDGLQTGEVTPMCASRKLSYCSAIPEKWPHKTKWPGAVSLPSKKTRAKSAAKRKLSQDAPSTLREYELSLRALKAFSDTEVLTAKDVYQLDPRIRQQDRRKGKTKPNSKAGSKPASDPAPSADHECKPVPQQNAKPQSQPEPEGEVKVEPQNEVNLEPKNEPARPELRGVLKKSRPSLQSGFVPRRDSAPYWRPSFLDTDTLYPEFTMAGLPAYSLPAAIPVCPSRLNQELPGTRQSSLMAPQVTGERWVGGVCHRVCEDSISILTVLPLTTSVRPAFIVGVAYTAIFGNLINFNTVPTRQALLVMLQCRDKECPVDWWSWFAVAIPVVIICSGLCWLVIYFSSLMRCVRDSLLFCCIVGIPLIITAYSSWDPNRLLDGPVFGLSVVAMSVVPASTLRHCWSQRMLSWRTVAARMPWHLILMMGSVMALTRTVEAVASKVPVSFYAVPVCLAASINLVLPVSLPILIMREYVDVKGGHMVAYGLLLKSITVTVVFISMNTIGIMVFRDASTPHPSAMFHFGNVTRAHSAAP</sequence>
<feature type="compositionally biased region" description="Polar residues" evidence="5">
    <location>
        <begin position="296"/>
        <end position="306"/>
    </location>
</feature>
<feature type="transmembrane region" description="Helical" evidence="6">
    <location>
        <begin position="543"/>
        <end position="560"/>
    </location>
</feature>
<evidence type="ECO:0000256" key="6">
    <source>
        <dbReference type="SAM" id="Phobius"/>
    </source>
</evidence>
<keyword evidence="4 6" id="KW-0472">Membrane</keyword>
<evidence type="ECO:0000256" key="2">
    <source>
        <dbReference type="ARBA" id="ARBA00022692"/>
    </source>
</evidence>
<evidence type="ECO:0000256" key="1">
    <source>
        <dbReference type="ARBA" id="ARBA00004141"/>
    </source>
</evidence>
<evidence type="ECO:0000256" key="5">
    <source>
        <dbReference type="SAM" id="MobiDB-lite"/>
    </source>
</evidence>
<name>A0A9J6GR57_HAELO</name>
<dbReference type="OrthoDB" id="6513746at2759"/>
<dbReference type="Proteomes" id="UP000821853">
    <property type="component" value="Unassembled WGS sequence"/>
</dbReference>
<evidence type="ECO:0000256" key="3">
    <source>
        <dbReference type="ARBA" id="ARBA00022989"/>
    </source>
</evidence>
<comment type="caution">
    <text evidence="7">The sequence shown here is derived from an EMBL/GenBank/DDBJ whole genome shotgun (WGS) entry which is preliminary data.</text>
</comment>
<gene>
    <name evidence="7" type="ORF">HPB48_010964</name>
</gene>
<feature type="compositionally biased region" description="Low complexity" evidence="5">
    <location>
        <begin position="130"/>
        <end position="157"/>
    </location>
</feature>
<dbReference type="AlphaFoldDB" id="A0A9J6GR57"/>
<protein>
    <submittedName>
        <fullName evidence="7">Uncharacterized protein</fullName>
    </submittedName>
</protein>
<feature type="transmembrane region" description="Helical" evidence="6">
    <location>
        <begin position="645"/>
        <end position="672"/>
    </location>
</feature>
<dbReference type="OMA" id="CAISWAS"/>
<organism evidence="7 8">
    <name type="scientific">Haemaphysalis longicornis</name>
    <name type="common">Bush tick</name>
    <dbReference type="NCBI Taxonomy" id="44386"/>
    <lineage>
        <taxon>Eukaryota</taxon>
        <taxon>Metazoa</taxon>
        <taxon>Ecdysozoa</taxon>
        <taxon>Arthropoda</taxon>
        <taxon>Chelicerata</taxon>
        <taxon>Arachnida</taxon>
        <taxon>Acari</taxon>
        <taxon>Parasitiformes</taxon>
        <taxon>Ixodida</taxon>
        <taxon>Ixodoidea</taxon>
        <taxon>Ixodidae</taxon>
        <taxon>Haemaphysalinae</taxon>
        <taxon>Haemaphysalis</taxon>
    </lineage>
</organism>
<feature type="region of interest" description="Disordered" evidence="5">
    <location>
        <begin position="258"/>
        <end position="338"/>
    </location>
</feature>
<reference evidence="7 8" key="1">
    <citation type="journal article" date="2020" name="Cell">
        <title>Large-Scale Comparative Analyses of Tick Genomes Elucidate Their Genetic Diversity and Vector Capacities.</title>
        <authorList>
            <consortium name="Tick Genome and Microbiome Consortium (TIGMIC)"/>
            <person name="Jia N."/>
            <person name="Wang J."/>
            <person name="Shi W."/>
            <person name="Du L."/>
            <person name="Sun Y."/>
            <person name="Zhan W."/>
            <person name="Jiang J.F."/>
            <person name="Wang Q."/>
            <person name="Zhang B."/>
            <person name="Ji P."/>
            <person name="Bell-Sakyi L."/>
            <person name="Cui X.M."/>
            <person name="Yuan T.T."/>
            <person name="Jiang B.G."/>
            <person name="Yang W.F."/>
            <person name="Lam T.T."/>
            <person name="Chang Q.C."/>
            <person name="Ding S.J."/>
            <person name="Wang X.J."/>
            <person name="Zhu J.G."/>
            <person name="Ruan X.D."/>
            <person name="Zhao L."/>
            <person name="Wei J.T."/>
            <person name="Ye R.Z."/>
            <person name="Que T.C."/>
            <person name="Du C.H."/>
            <person name="Zhou Y.H."/>
            <person name="Cheng J.X."/>
            <person name="Dai P.F."/>
            <person name="Guo W.B."/>
            <person name="Han X.H."/>
            <person name="Huang E.J."/>
            <person name="Li L.F."/>
            <person name="Wei W."/>
            <person name="Gao Y.C."/>
            <person name="Liu J.Z."/>
            <person name="Shao H.Z."/>
            <person name="Wang X."/>
            <person name="Wang C.C."/>
            <person name="Yang T.C."/>
            <person name="Huo Q.B."/>
            <person name="Li W."/>
            <person name="Chen H.Y."/>
            <person name="Chen S.E."/>
            <person name="Zhou L.G."/>
            <person name="Ni X.B."/>
            <person name="Tian J.H."/>
            <person name="Sheng Y."/>
            <person name="Liu T."/>
            <person name="Pan Y.S."/>
            <person name="Xia L.Y."/>
            <person name="Li J."/>
            <person name="Zhao F."/>
            <person name="Cao W.C."/>
        </authorList>
    </citation>
    <scope>NUCLEOTIDE SEQUENCE [LARGE SCALE GENOMIC DNA]</scope>
    <source>
        <strain evidence="7">HaeL-2018</strain>
    </source>
</reference>
<dbReference type="GO" id="GO:0022857">
    <property type="term" value="F:transmembrane transporter activity"/>
    <property type="evidence" value="ECO:0007669"/>
    <property type="project" value="UniProtKB-ARBA"/>
</dbReference>
<feature type="region of interest" description="Disordered" evidence="5">
    <location>
        <begin position="197"/>
        <end position="227"/>
    </location>
</feature>
<keyword evidence="8" id="KW-1185">Reference proteome</keyword>
<comment type="subcellular location">
    <subcellularLocation>
        <location evidence="1">Membrane</location>
        <topology evidence="1">Multi-pass membrane protein</topology>
    </subcellularLocation>
</comment>
<dbReference type="GO" id="GO:0005886">
    <property type="term" value="C:plasma membrane"/>
    <property type="evidence" value="ECO:0007669"/>
    <property type="project" value="TreeGrafter"/>
</dbReference>
<feature type="transmembrane region" description="Helical" evidence="6">
    <location>
        <begin position="484"/>
        <end position="506"/>
    </location>
</feature>